<evidence type="ECO:0000259" key="3">
    <source>
        <dbReference type="Pfam" id="PF22618"/>
    </source>
</evidence>
<dbReference type="Gene3D" id="1.10.10.1320">
    <property type="entry name" value="Anti-sigma factor, zinc-finger domain"/>
    <property type="match status" value="1"/>
</dbReference>
<sequence length="87" mass="9560">MTDIVMRSASGLLDLAYPLALDAIVGIERAHLDVQLRNADPTVRQAFSDSVWQLREVLARLSVLHELSPPPDLAARVLAALPCDNTW</sequence>
<dbReference type="InterPro" id="IPR041916">
    <property type="entry name" value="Anti_sigma_zinc_sf"/>
</dbReference>
<keyword evidence="2" id="KW-0804">Transcription</keyword>
<dbReference type="Pfam" id="PF22618">
    <property type="entry name" value="RskA_N"/>
    <property type="match status" value="1"/>
</dbReference>
<keyword evidence="1" id="KW-0805">Transcription regulation</keyword>
<accession>A0ABP9KGM5</accession>
<comment type="caution">
    <text evidence="4">The sequence shown here is derived from an EMBL/GenBank/DDBJ whole genome shotgun (WGS) entry which is preliminary data.</text>
</comment>
<keyword evidence="5" id="KW-1185">Reference proteome</keyword>
<evidence type="ECO:0000313" key="5">
    <source>
        <dbReference type="Proteomes" id="UP001500603"/>
    </source>
</evidence>
<gene>
    <name evidence="4" type="ORF">GCM10023318_31930</name>
</gene>
<proteinExistence type="predicted"/>
<name>A0ABP9KGM5_9NOCA</name>
<evidence type="ECO:0000256" key="2">
    <source>
        <dbReference type="ARBA" id="ARBA00023163"/>
    </source>
</evidence>
<organism evidence="4 5">
    <name type="scientific">Nocardia callitridis</name>
    <dbReference type="NCBI Taxonomy" id="648753"/>
    <lineage>
        <taxon>Bacteria</taxon>
        <taxon>Bacillati</taxon>
        <taxon>Actinomycetota</taxon>
        <taxon>Actinomycetes</taxon>
        <taxon>Mycobacteriales</taxon>
        <taxon>Nocardiaceae</taxon>
        <taxon>Nocardia</taxon>
    </lineage>
</organism>
<protein>
    <recommendedName>
        <fullName evidence="3">Anti-sigma-K factor RskA N-terminal domain-containing protein</fullName>
    </recommendedName>
</protein>
<dbReference type="Proteomes" id="UP001500603">
    <property type="component" value="Unassembled WGS sequence"/>
</dbReference>
<reference evidence="5" key="1">
    <citation type="journal article" date="2019" name="Int. J. Syst. Evol. Microbiol.">
        <title>The Global Catalogue of Microorganisms (GCM) 10K type strain sequencing project: providing services to taxonomists for standard genome sequencing and annotation.</title>
        <authorList>
            <consortium name="The Broad Institute Genomics Platform"/>
            <consortium name="The Broad Institute Genome Sequencing Center for Infectious Disease"/>
            <person name="Wu L."/>
            <person name="Ma J."/>
        </authorList>
    </citation>
    <scope>NUCLEOTIDE SEQUENCE [LARGE SCALE GENOMIC DNA]</scope>
    <source>
        <strain evidence="5">JCM 18298</strain>
    </source>
</reference>
<dbReference type="RefSeq" id="WP_345496145.1">
    <property type="nucleotide sequence ID" value="NZ_BAABJM010000002.1"/>
</dbReference>
<dbReference type="InterPro" id="IPR053877">
    <property type="entry name" value="RskA_N"/>
</dbReference>
<evidence type="ECO:0000256" key="1">
    <source>
        <dbReference type="ARBA" id="ARBA00023015"/>
    </source>
</evidence>
<feature type="domain" description="Anti-sigma-K factor RskA N-terminal" evidence="3">
    <location>
        <begin position="12"/>
        <end position="59"/>
    </location>
</feature>
<evidence type="ECO:0000313" key="4">
    <source>
        <dbReference type="EMBL" id="GAA5055597.1"/>
    </source>
</evidence>
<dbReference type="EMBL" id="BAABJM010000002">
    <property type="protein sequence ID" value="GAA5055597.1"/>
    <property type="molecule type" value="Genomic_DNA"/>
</dbReference>